<reference evidence="2 3" key="1">
    <citation type="submission" date="2017-06" db="EMBL/GenBank/DDBJ databases">
        <authorList>
            <person name="Kim H.J."/>
            <person name="Triplett B.A."/>
        </authorList>
    </citation>
    <scope>NUCLEOTIDE SEQUENCE [LARGE SCALE GENOMIC DNA]</scope>
    <source>
        <strain evidence="2 3">DSM 44272</strain>
    </source>
</reference>
<protein>
    <submittedName>
        <fullName evidence="2">Uncharacterized protein</fullName>
    </submittedName>
</protein>
<organism evidence="2 3">
    <name type="scientific">Blastococcus mobilis</name>
    <dbReference type="NCBI Taxonomy" id="1938746"/>
    <lineage>
        <taxon>Bacteria</taxon>
        <taxon>Bacillati</taxon>
        <taxon>Actinomycetota</taxon>
        <taxon>Actinomycetes</taxon>
        <taxon>Geodermatophilales</taxon>
        <taxon>Geodermatophilaceae</taxon>
        <taxon>Blastococcus</taxon>
    </lineage>
</organism>
<evidence type="ECO:0000313" key="2">
    <source>
        <dbReference type="EMBL" id="SNR33121.1"/>
    </source>
</evidence>
<evidence type="ECO:0000256" key="1">
    <source>
        <dbReference type="SAM" id="MobiDB-lite"/>
    </source>
</evidence>
<dbReference type="EMBL" id="FZNO01000003">
    <property type="protein sequence ID" value="SNR33121.1"/>
    <property type="molecule type" value="Genomic_DNA"/>
</dbReference>
<dbReference type="Proteomes" id="UP000198403">
    <property type="component" value="Unassembled WGS sequence"/>
</dbReference>
<accession>A0A238VFZ8</accession>
<evidence type="ECO:0000313" key="3">
    <source>
        <dbReference type="Proteomes" id="UP000198403"/>
    </source>
</evidence>
<feature type="region of interest" description="Disordered" evidence="1">
    <location>
        <begin position="109"/>
        <end position="137"/>
    </location>
</feature>
<keyword evidence="3" id="KW-1185">Reference proteome</keyword>
<proteinExistence type="predicted"/>
<dbReference type="AlphaFoldDB" id="A0A238VFZ8"/>
<feature type="compositionally biased region" description="Basic residues" evidence="1">
    <location>
        <begin position="125"/>
        <end position="137"/>
    </location>
</feature>
<gene>
    <name evidence="2" type="ORF">SAMN06272737_10393</name>
</gene>
<name>A0A238VFZ8_9ACTN</name>
<sequence length="137" mass="14949">MTQFHDFDAAWADEEDEPVVVKLLGEEWACKRPSEVPAALLLKLDRLMLAAAGADVPDDFVVDDSLSSESILRQLAGDDNVDAWLARGLPYKRLAAVSQYLNAVYRGQDPAGEAPAANRQERRAAAKKPKRSGSPKS</sequence>
<dbReference type="RefSeq" id="WP_089335241.1">
    <property type="nucleotide sequence ID" value="NZ_FZNO01000003.1"/>
</dbReference>